<dbReference type="AlphaFoldDB" id="A0A1J5E7Y5"/>
<comment type="caution">
    <text evidence="1">The sequence shown here is derived from an EMBL/GenBank/DDBJ whole genome shotgun (WGS) entry which is preliminary data.</text>
</comment>
<evidence type="ECO:0000313" key="1">
    <source>
        <dbReference type="EMBL" id="OIP40119.1"/>
    </source>
</evidence>
<dbReference type="STRING" id="1817895.AUJ95_04895"/>
<dbReference type="EMBL" id="MNYI01000129">
    <property type="protein sequence ID" value="OIP40119.1"/>
    <property type="molecule type" value="Genomic_DNA"/>
</dbReference>
<sequence length="91" mass="10564">MARSRTTHMPKFSSLDKLAEFFETHDMGEYCDALPEVRFDIDIKRRTHIFALDEDLAEKVTTIAQVKQIPSIKLINEWLREKISEQAKVAA</sequence>
<organism evidence="1 2">
    <name type="scientific">Candidatus Desantisbacteria bacterium CG2_30_40_21</name>
    <dbReference type="NCBI Taxonomy" id="1817895"/>
    <lineage>
        <taxon>Bacteria</taxon>
        <taxon>Candidatus Desantisiibacteriota</taxon>
    </lineage>
</organism>
<name>A0A1J5E7Y5_9BACT</name>
<evidence type="ECO:0000313" key="2">
    <source>
        <dbReference type="Proteomes" id="UP000183085"/>
    </source>
</evidence>
<protein>
    <submittedName>
        <fullName evidence="1">Uncharacterized protein</fullName>
    </submittedName>
</protein>
<proteinExistence type="predicted"/>
<reference evidence="1 2" key="1">
    <citation type="journal article" date="2016" name="Environ. Microbiol.">
        <title>Genomic resolution of a cold subsurface aquifer community provides metabolic insights for novel microbes adapted to high CO concentrations.</title>
        <authorList>
            <person name="Probst A.J."/>
            <person name="Castelle C.J."/>
            <person name="Singh A."/>
            <person name="Brown C.T."/>
            <person name="Anantharaman K."/>
            <person name="Sharon I."/>
            <person name="Hug L.A."/>
            <person name="Burstein D."/>
            <person name="Emerson J.B."/>
            <person name="Thomas B.C."/>
            <person name="Banfield J.F."/>
        </authorList>
    </citation>
    <scope>NUCLEOTIDE SEQUENCE [LARGE SCALE GENOMIC DNA]</scope>
    <source>
        <strain evidence="1">CG2_30_40_21</strain>
    </source>
</reference>
<dbReference type="Proteomes" id="UP000183085">
    <property type="component" value="Unassembled WGS sequence"/>
</dbReference>
<gene>
    <name evidence="1" type="ORF">AUJ95_04895</name>
</gene>
<dbReference type="InterPro" id="IPR022148">
    <property type="entry name" value="CopG_antitoxin"/>
</dbReference>
<dbReference type="Pfam" id="PF12441">
    <property type="entry name" value="CopG_antitoxin"/>
    <property type="match status" value="1"/>
</dbReference>
<accession>A0A1J5E7Y5</accession>